<comment type="subunit">
    <text evidence="1">Homohexamer.</text>
</comment>
<dbReference type="STRING" id="1963862.B4O97_18525"/>
<proteinExistence type="predicted"/>
<reference evidence="2 3" key="1">
    <citation type="submission" date="2017-03" db="EMBL/GenBank/DDBJ databases">
        <title>Draft Genome sequence of Marispirochaeta sp. strain JC444.</title>
        <authorList>
            <person name="Shivani Y."/>
            <person name="Subhash Y."/>
            <person name="Sasikala C."/>
            <person name="Ramana C."/>
        </authorList>
    </citation>
    <scope>NUCLEOTIDE SEQUENCE [LARGE SCALE GENOMIC DNA]</scope>
    <source>
        <strain evidence="2 3">JC444</strain>
    </source>
</reference>
<keyword evidence="3" id="KW-1185">Reference proteome</keyword>
<organism evidence="2 3">
    <name type="scientific">Marispirochaeta aestuarii</name>
    <dbReference type="NCBI Taxonomy" id="1963862"/>
    <lineage>
        <taxon>Bacteria</taxon>
        <taxon>Pseudomonadati</taxon>
        <taxon>Spirochaetota</taxon>
        <taxon>Spirochaetia</taxon>
        <taxon>Spirochaetales</taxon>
        <taxon>Spirochaetaceae</taxon>
        <taxon>Marispirochaeta</taxon>
    </lineage>
</organism>
<evidence type="ECO:0000256" key="1">
    <source>
        <dbReference type="ARBA" id="ARBA00011643"/>
    </source>
</evidence>
<gene>
    <name evidence="2" type="ORF">B4O97_18525</name>
</gene>
<protein>
    <submittedName>
        <fullName evidence="2">Iron-sulfur binding hydrogenase</fullName>
    </submittedName>
</protein>
<dbReference type="EMBL" id="MWQY01000035">
    <property type="protein sequence ID" value="ORC30246.1"/>
    <property type="molecule type" value="Genomic_DNA"/>
</dbReference>
<dbReference type="InterPro" id="IPR028979">
    <property type="entry name" value="Ser_kin/Pase_Hpr-like_N_sf"/>
</dbReference>
<dbReference type="SUPFAM" id="SSF75138">
    <property type="entry name" value="HprK N-terminal domain-like"/>
    <property type="match status" value="1"/>
</dbReference>
<dbReference type="Gene3D" id="3.40.1390.20">
    <property type="entry name" value="HprK N-terminal domain-like"/>
    <property type="match status" value="1"/>
</dbReference>
<evidence type="ECO:0000313" key="3">
    <source>
        <dbReference type="Proteomes" id="UP000192343"/>
    </source>
</evidence>
<name>A0A1Y1RT17_9SPIO</name>
<accession>A0A1Y1RT17</accession>
<comment type="caution">
    <text evidence="2">The sequence shown here is derived from an EMBL/GenBank/DDBJ whole genome shotgun (WGS) entry which is preliminary data.</text>
</comment>
<dbReference type="Proteomes" id="UP000192343">
    <property type="component" value="Unassembled WGS sequence"/>
</dbReference>
<sequence>MKITDLHDQLGYRTINLPDPDTRITDGYTSDLLSDVIANAPDGGVLITIQAHKNTIAVCGLAGLRAVVLCNDREPDEGMREAARSDGVAVFVTPKNQFRVSAEISKLL</sequence>
<evidence type="ECO:0000313" key="2">
    <source>
        <dbReference type="EMBL" id="ORC30246.1"/>
    </source>
</evidence>
<dbReference type="OrthoDB" id="9800356at2"/>
<dbReference type="AlphaFoldDB" id="A0A1Y1RT17"/>
<dbReference type="RefSeq" id="WP_083053010.1">
    <property type="nucleotide sequence ID" value="NZ_MWQY01000035.1"/>
</dbReference>